<evidence type="ECO:0000256" key="4">
    <source>
        <dbReference type="ARBA" id="ARBA00023004"/>
    </source>
</evidence>
<dbReference type="AlphaFoldDB" id="A0A3D3TNH4"/>
<keyword evidence="4" id="KW-0408">Iron</keyword>
<evidence type="ECO:0000256" key="2">
    <source>
        <dbReference type="ARBA" id="ARBA00022723"/>
    </source>
</evidence>
<dbReference type="Gene3D" id="3.50.50.60">
    <property type="entry name" value="FAD/NAD(P)-binding domain"/>
    <property type="match status" value="1"/>
</dbReference>
<proteinExistence type="predicted"/>
<dbReference type="PANTHER" id="PTHR43498:SF1">
    <property type="entry name" value="COB--COM HETERODISULFIDE REDUCTASE IRON-SULFUR SUBUNIT A"/>
    <property type="match status" value="1"/>
</dbReference>
<dbReference type="EMBL" id="DQBS01000084">
    <property type="protein sequence ID" value="HCO69625.1"/>
    <property type="molecule type" value="Genomic_DNA"/>
</dbReference>
<dbReference type="GO" id="GO:0046872">
    <property type="term" value="F:metal ion binding"/>
    <property type="evidence" value="ECO:0007669"/>
    <property type="project" value="UniProtKB-KW"/>
</dbReference>
<evidence type="ECO:0000256" key="5">
    <source>
        <dbReference type="ARBA" id="ARBA00023014"/>
    </source>
</evidence>
<dbReference type="Pfam" id="PF12831">
    <property type="entry name" value="FAD_oxidored"/>
    <property type="match status" value="1"/>
</dbReference>
<organism evidence="6 7">
    <name type="scientific">Mesotoga infera</name>
    <dbReference type="NCBI Taxonomy" id="1236046"/>
    <lineage>
        <taxon>Bacteria</taxon>
        <taxon>Thermotogati</taxon>
        <taxon>Thermotogota</taxon>
        <taxon>Thermotogae</taxon>
        <taxon>Kosmotogales</taxon>
        <taxon>Kosmotogaceae</taxon>
        <taxon>Mesotoga</taxon>
    </lineage>
</organism>
<dbReference type="PANTHER" id="PTHR43498">
    <property type="entry name" value="FERREDOXIN:COB-COM HETERODISULFIDE REDUCTASE SUBUNIT A"/>
    <property type="match status" value="1"/>
</dbReference>
<dbReference type="Proteomes" id="UP000264215">
    <property type="component" value="Unassembled WGS sequence"/>
</dbReference>
<dbReference type="InterPro" id="IPR039650">
    <property type="entry name" value="HdrA-like"/>
</dbReference>
<keyword evidence="5" id="KW-0411">Iron-sulfur</keyword>
<dbReference type="GO" id="GO:0051539">
    <property type="term" value="F:4 iron, 4 sulfur cluster binding"/>
    <property type="evidence" value="ECO:0007669"/>
    <property type="project" value="UniProtKB-KW"/>
</dbReference>
<comment type="caution">
    <text evidence="6">The sequence shown here is derived from an EMBL/GenBank/DDBJ whole genome shotgun (WGS) entry which is preliminary data.</text>
</comment>
<dbReference type="InterPro" id="IPR036188">
    <property type="entry name" value="FAD/NAD-bd_sf"/>
</dbReference>
<reference evidence="6 7" key="1">
    <citation type="journal article" date="2018" name="Nat. Biotechnol.">
        <title>A standardized bacterial taxonomy based on genome phylogeny substantially revises the tree of life.</title>
        <authorList>
            <person name="Parks D.H."/>
            <person name="Chuvochina M."/>
            <person name="Waite D.W."/>
            <person name="Rinke C."/>
            <person name="Skarshewski A."/>
            <person name="Chaumeil P.A."/>
            <person name="Hugenholtz P."/>
        </authorList>
    </citation>
    <scope>NUCLEOTIDE SEQUENCE [LARGE SCALE GENOMIC DNA]</scope>
    <source>
        <strain evidence="6">UBA9905</strain>
    </source>
</reference>
<dbReference type="SUPFAM" id="SSF51905">
    <property type="entry name" value="FAD/NAD(P)-binding domain"/>
    <property type="match status" value="1"/>
</dbReference>
<evidence type="ECO:0000256" key="1">
    <source>
        <dbReference type="ARBA" id="ARBA00022485"/>
    </source>
</evidence>
<keyword evidence="2" id="KW-0479">Metal-binding</keyword>
<gene>
    <name evidence="6" type="ORF">DIT26_03425</name>
</gene>
<keyword evidence="1" id="KW-0004">4Fe-4S</keyword>
<name>A0A3D3TNH4_9BACT</name>
<evidence type="ECO:0000256" key="3">
    <source>
        <dbReference type="ARBA" id="ARBA00023002"/>
    </source>
</evidence>
<sequence>MDLVYDVVVVGGGVAGVSAAIAASRTGARVLLLEKDMSLGGVLTTALVNPMMTFHSPARQVIGGIGQEIIDRLVSIRGSYGHIDDPIGFVKSITPFDPEKMKSLLIEMLKEEGVDFLFNSFVLNVSREGGSITSITTVSTGEENRVNAKVFIDSTGQGNFSIRGGAYYNIGDGSPSSCQPMTLVMRIGGVDREEIASYVNRNRDDFIISEHTDLSYLGIAGFFSFMSRLDDYGIYFKRDRLLFFEVPYNPGQIFMNTTRYPGYANRSKELTDAQTNGNIDVWKFMDFLKKEIPGFASSFLIQTGCHIGVRETTHIVGDYVLRTGDLIYRKTFDDSIAVGSYPIDIHLPGSAELKTISIPYPGEYYIPMRSLIPKGLENVILAGRAISADHTAFSAVRTSPLATATGMAAGITAALAVKHRRLVRDVNIDLIQREIIEMGGIL</sequence>
<protein>
    <submittedName>
        <fullName evidence="6">FAD-dependent oxidoreductase</fullName>
    </submittedName>
</protein>
<evidence type="ECO:0000313" key="7">
    <source>
        <dbReference type="Proteomes" id="UP000264215"/>
    </source>
</evidence>
<dbReference type="GO" id="GO:0016491">
    <property type="term" value="F:oxidoreductase activity"/>
    <property type="evidence" value="ECO:0007669"/>
    <property type="project" value="UniProtKB-KW"/>
</dbReference>
<keyword evidence="3" id="KW-0560">Oxidoreductase</keyword>
<evidence type="ECO:0000313" key="6">
    <source>
        <dbReference type="EMBL" id="HCO69625.1"/>
    </source>
</evidence>
<accession>A0A3D3TNH4</accession>